<feature type="domain" description="Metallo-beta-lactamase" evidence="2">
    <location>
        <begin position="26"/>
        <end position="237"/>
    </location>
</feature>
<accession>A0A1S2VHD5</accession>
<evidence type="ECO:0000259" key="2">
    <source>
        <dbReference type="SMART" id="SM00849"/>
    </source>
</evidence>
<evidence type="ECO:0000313" key="4">
    <source>
        <dbReference type="Proteomes" id="UP000181790"/>
    </source>
</evidence>
<evidence type="ECO:0000256" key="1">
    <source>
        <dbReference type="SAM" id="Phobius"/>
    </source>
</evidence>
<comment type="caution">
    <text evidence="3">The sequence shown here is derived from an EMBL/GenBank/DDBJ whole genome shotgun (WGS) entry which is preliminary data.</text>
</comment>
<name>A0A1S2VHD5_9BACT</name>
<dbReference type="EMBL" id="MORL01000008">
    <property type="protein sequence ID" value="OIN58161.1"/>
    <property type="molecule type" value="Genomic_DNA"/>
</dbReference>
<keyword evidence="1" id="KW-0812">Transmembrane</keyword>
<proteinExistence type="predicted"/>
<keyword evidence="1" id="KW-1133">Transmembrane helix</keyword>
<dbReference type="InterPro" id="IPR050855">
    <property type="entry name" value="NDM-1-like"/>
</dbReference>
<sequence>MEALTTTQPLTAYDVTDDVRGLKTVFVNLYFVGHPGQGNPWVLVDAGLPGYADQIRQRAEQLFGEDNPPRAIVLTHGHGDHVGSLETLLEDWQVPVYAHRLEHPYLTGKASYPPPDPGIGGGLMAYMSWFFPTNPIDISTNLRPLPDSGTIRELPGWRFIHTPGHAPGHISLFRDSDRTLIAGDAFVTTNQNSAYAVATQKVELHGPPAYFTIDWEAARHSVDRLAGLHPAAVGAGHGQAVRGLDLQIELSRLVNNFDKRSIPSKNGRYVKEAVVADENGIVSMPSPTSFYVARAIGIGVLTGLVAAGIGKLMKRN</sequence>
<dbReference type="SMART" id="SM00849">
    <property type="entry name" value="Lactamase_B"/>
    <property type="match status" value="1"/>
</dbReference>
<protein>
    <submittedName>
        <fullName evidence="3">MBL fold metallo-hydrolase</fullName>
    </submittedName>
</protein>
<dbReference type="InterPro" id="IPR001279">
    <property type="entry name" value="Metallo-B-lactamas"/>
</dbReference>
<feature type="transmembrane region" description="Helical" evidence="1">
    <location>
        <begin position="291"/>
        <end position="310"/>
    </location>
</feature>
<dbReference type="PANTHER" id="PTHR42951">
    <property type="entry name" value="METALLO-BETA-LACTAMASE DOMAIN-CONTAINING"/>
    <property type="match status" value="1"/>
</dbReference>
<dbReference type="Gene3D" id="3.60.15.10">
    <property type="entry name" value="Ribonuclease Z/Hydroxyacylglutathione hydrolase-like"/>
    <property type="match status" value="1"/>
</dbReference>
<dbReference type="Pfam" id="PF00753">
    <property type="entry name" value="Lactamase_B"/>
    <property type="match status" value="1"/>
</dbReference>
<dbReference type="RefSeq" id="WP_071504311.1">
    <property type="nucleotide sequence ID" value="NZ_MORL01000008.1"/>
</dbReference>
<dbReference type="OrthoDB" id="9802248at2"/>
<keyword evidence="3" id="KW-0378">Hydrolase</keyword>
<dbReference type="SUPFAM" id="SSF56281">
    <property type="entry name" value="Metallo-hydrolase/oxidoreductase"/>
    <property type="match status" value="1"/>
</dbReference>
<dbReference type="GO" id="GO:0016787">
    <property type="term" value="F:hydrolase activity"/>
    <property type="evidence" value="ECO:0007669"/>
    <property type="project" value="UniProtKB-KW"/>
</dbReference>
<dbReference type="InterPro" id="IPR036866">
    <property type="entry name" value="RibonucZ/Hydroxyglut_hydro"/>
</dbReference>
<keyword evidence="1" id="KW-0472">Membrane</keyword>
<dbReference type="Proteomes" id="UP000181790">
    <property type="component" value="Unassembled WGS sequence"/>
</dbReference>
<organism evidence="3 4">
    <name type="scientific">Arsenicibacter rosenii</name>
    <dbReference type="NCBI Taxonomy" id="1750698"/>
    <lineage>
        <taxon>Bacteria</taxon>
        <taxon>Pseudomonadati</taxon>
        <taxon>Bacteroidota</taxon>
        <taxon>Cytophagia</taxon>
        <taxon>Cytophagales</taxon>
        <taxon>Spirosomataceae</taxon>
        <taxon>Arsenicibacter</taxon>
    </lineage>
</organism>
<dbReference type="CDD" id="cd07721">
    <property type="entry name" value="yflN-like_MBL-fold"/>
    <property type="match status" value="1"/>
</dbReference>
<evidence type="ECO:0000313" key="3">
    <source>
        <dbReference type="EMBL" id="OIN58161.1"/>
    </source>
</evidence>
<keyword evidence="4" id="KW-1185">Reference proteome</keyword>
<dbReference type="PANTHER" id="PTHR42951:SF17">
    <property type="entry name" value="METALLO-BETA-LACTAMASE DOMAIN-CONTAINING PROTEIN"/>
    <property type="match status" value="1"/>
</dbReference>
<gene>
    <name evidence="3" type="ORF">BLX24_16720</name>
</gene>
<dbReference type="AlphaFoldDB" id="A0A1S2VHD5"/>
<reference evidence="3 4" key="1">
    <citation type="submission" date="2016-10" db="EMBL/GenBank/DDBJ databases">
        <title>Arsenicibacter rosenii gen. nov., sp. nov., an efficient arsenic-methylating bacterium isolated from an arsenic-contaminated paddy soil.</title>
        <authorList>
            <person name="Huang K."/>
        </authorList>
    </citation>
    <scope>NUCLEOTIDE SEQUENCE [LARGE SCALE GENOMIC DNA]</scope>
    <source>
        <strain evidence="3 4">SM-1</strain>
    </source>
</reference>